<dbReference type="STRING" id="1576480.XU08_C0003G0101"/>
<reference evidence="2 3" key="1">
    <citation type="submission" date="2015-05" db="EMBL/GenBank/DDBJ databases">
        <title>Critical biogeochemical functions in the subsurface are associated with bacteria from new phyla and little studied lineages.</title>
        <authorList>
            <person name="Hug L.A."/>
            <person name="Thomas B.C."/>
            <person name="Sharon I."/>
            <person name="Brown C.T."/>
            <person name="Sharma R."/>
            <person name="Hettich R.L."/>
            <person name="Wilkins M.J."/>
            <person name="Williams K.H."/>
            <person name="Singh A."/>
            <person name="Banfield J.F."/>
        </authorList>
    </citation>
    <scope>NUCLEOTIDE SEQUENCE [LARGE SCALE GENOMIC DNA]</scope>
    <source>
        <strain evidence="2">CSP1-7</strain>
    </source>
</reference>
<sequence>MFDGGSLLIGLLAILGGIWMALIVPNDVAQGSYRWIPTFLRISGVVVIAEGLFLIAGTFGLVPMTGVQWYIRIPGR</sequence>
<comment type="caution">
    <text evidence="2">The sequence shown here is derived from an EMBL/GenBank/DDBJ whole genome shotgun (WGS) entry which is preliminary data.</text>
</comment>
<keyword evidence="1" id="KW-1133">Transmembrane helix</keyword>
<dbReference type="AlphaFoldDB" id="A0A0T5ZX96"/>
<dbReference type="Proteomes" id="UP000051297">
    <property type="component" value="Unassembled WGS sequence"/>
</dbReference>
<evidence type="ECO:0000313" key="3">
    <source>
        <dbReference type="Proteomes" id="UP000051297"/>
    </source>
</evidence>
<organism evidence="2 3">
    <name type="scientific">candidate division WWE3 bacterium CSP1-7</name>
    <dbReference type="NCBI Taxonomy" id="1576480"/>
    <lineage>
        <taxon>Bacteria</taxon>
        <taxon>Katanobacteria</taxon>
    </lineage>
</organism>
<feature type="transmembrane region" description="Helical" evidence="1">
    <location>
        <begin position="6"/>
        <end position="24"/>
    </location>
</feature>
<evidence type="ECO:0000256" key="1">
    <source>
        <dbReference type="SAM" id="Phobius"/>
    </source>
</evidence>
<evidence type="ECO:0000313" key="2">
    <source>
        <dbReference type="EMBL" id="KRT67425.1"/>
    </source>
</evidence>
<accession>A0A0T5ZX96</accession>
<dbReference type="EMBL" id="LDXK01000003">
    <property type="protein sequence ID" value="KRT67425.1"/>
    <property type="molecule type" value="Genomic_DNA"/>
</dbReference>
<feature type="transmembrane region" description="Helical" evidence="1">
    <location>
        <begin position="45"/>
        <end position="71"/>
    </location>
</feature>
<protein>
    <submittedName>
        <fullName evidence="2">Uncharacterized protein</fullName>
    </submittedName>
</protein>
<keyword evidence="1" id="KW-0812">Transmembrane</keyword>
<name>A0A0T5ZX96_UNCKA</name>
<proteinExistence type="predicted"/>
<keyword evidence="1" id="KW-0472">Membrane</keyword>
<gene>
    <name evidence="2" type="ORF">XU08_C0003G0101</name>
</gene>